<feature type="transmembrane region" description="Helical" evidence="3">
    <location>
        <begin position="191"/>
        <end position="211"/>
    </location>
</feature>
<comment type="similarity">
    <text evidence="2">Belongs to the CDP-alcohol phosphatidyltransferase class-I family.</text>
</comment>
<organism evidence="4 5">
    <name type="scientific">Sulfoacidibacillus ferrooxidans</name>
    <dbReference type="NCBI Taxonomy" id="2005001"/>
    <lineage>
        <taxon>Bacteria</taxon>
        <taxon>Bacillati</taxon>
        <taxon>Bacillota</taxon>
        <taxon>Bacilli</taxon>
        <taxon>Bacillales</taxon>
        <taxon>Alicyclobacillaceae</taxon>
        <taxon>Sulfoacidibacillus</taxon>
    </lineage>
</organism>
<evidence type="ECO:0000313" key="5">
    <source>
        <dbReference type="Proteomes" id="UP001139263"/>
    </source>
</evidence>
<evidence type="ECO:0000256" key="3">
    <source>
        <dbReference type="SAM" id="Phobius"/>
    </source>
</evidence>
<feature type="transmembrane region" description="Helical" evidence="3">
    <location>
        <begin position="15"/>
        <end position="32"/>
    </location>
</feature>
<dbReference type="InterPro" id="IPR000462">
    <property type="entry name" value="CDP-OH_P_trans"/>
</dbReference>
<dbReference type="Gene3D" id="1.20.120.1760">
    <property type="match status" value="1"/>
</dbReference>
<dbReference type="GO" id="GO:0016780">
    <property type="term" value="F:phosphotransferase activity, for other substituted phosphate groups"/>
    <property type="evidence" value="ECO:0007669"/>
    <property type="project" value="InterPro"/>
</dbReference>
<gene>
    <name evidence="4" type="ORF">MM817_00970</name>
</gene>
<dbReference type="InterPro" id="IPR048254">
    <property type="entry name" value="CDP_ALCOHOL_P_TRANSF_CS"/>
</dbReference>
<comment type="caution">
    <text evidence="4">The sequence shown here is derived from an EMBL/GenBank/DDBJ whole genome shotgun (WGS) entry which is preliminary data.</text>
</comment>
<evidence type="ECO:0000256" key="1">
    <source>
        <dbReference type="ARBA" id="ARBA00022679"/>
    </source>
</evidence>
<keyword evidence="5" id="KW-1185">Reference proteome</keyword>
<keyword evidence="3" id="KW-0472">Membrane</keyword>
<keyword evidence="3" id="KW-1133">Transmembrane helix</keyword>
<dbReference type="InterPro" id="IPR043130">
    <property type="entry name" value="CDP-OH_PTrfase_TM_dom"/>
</dbReference>
<dbReference type="GO" id="GO:0016020">
    <property type="term" value="C:membrane"/>
    <property type="evidence" value="ECO:0007669"/>
    <property type="project" value="InterPro"/>
</dbReference>
<evidence type="ECO:0000256" key="2">
    <source>
        <dbReference type="RuleBase" id="RU003750"/>
    </source>
</evidence>
<dbReference type="Pfam" id="PF01066">
    <property type="entry name" value="CDP-OH_P_transf"/>
    <property type="match status" value="1"/>
</dbReference>
<dbReference type="RefSeq" id="WP_241712315.1">
    <property type="nucleotide sequence ID" value="NZ_JALBUF010000002.1"/>
</dbReference>
<reference evidence="4" key="1">
    <citation type="submission" date="2022-03" db="EMBL/GenBank/DDBJ databases">
        <title>Draft Genome Sequence of Firmicute Strain S0AB, a Heterotrophic Iron/Sulfur-Oxidizing Extreme Acidophile.</title>
        <authorList>
            <person name="Vergara E."/>
            <person name="Pakostova E."/>
            <person name="Johnson D.B."/>
            <person name="Holmes D.S."/>
        </authorList>
    </citation>
    <scope>NUCLEOTIDE SEQUENCE</scope>
    <source>
        <strain evidence="4">S0AB</strain>
    </source>
</reference>
<name>A0A9X1V6T6_9BACL</name>
<keyword evidence="1 2" id="KW-0808">Transferase</keyword>
<dbReference type="AlphaFoldDB" id="A0A9X1V6T6"/>
<proteinExistence type="inferred from homology"/>
<sequence>MSDFKAINACAKRPADIWTNYFYYFFSLRFVYMIRKTPITPNQVTLASFFLLLFSAWLFSLGTREMILLGVLVHQISFIFDCADGQLARFKQQFSSYGAWLDQTADRIKEYVLALSLAYGYARFHTGTSVWEYALAELFVLFMLEYYDQQRGKIGDMKANNNVVAQSQDRPVTTATQGRTYQSLRTFRSYIPFRGFTIGEQYFLTGLLLVLTNEKTTLIVVTYVALVMIIYRPIATIAKQRLES</sequence>
<feature type="transmembrane region" description="Helical" evidence="3">
    <location>
        <begin position="44"/>
        <end position="61"/>
    </location>
</feature>
<evidence type="ECO:0000313" key="4">
    <source>
        <dbReference type="EMBL" id="MCI0182701.1"/>
    </source>
</evidence>
<evidence type="ECO:0008006" key="6">
    <source>
        <dbReference type="Google" id="ProtNLM"/>
    </source>
</evidence>
<accession>A0A9X1V6T6</accession>
<dbReference type="GO" id="GO:0008654">
    <property type="term" value="P:phospholipid biosynthetic process"/>
    <property type="evidence" value="ECO:0007669"/>
    <property type="project" value="InterPro"/>
</dbReference>
<dbReference type="Proteomes" id="UP001139263">
    <property type="component" value="Unassembled WGS sequence"/>
</dbReference>
<dbReference type="PROSITE" id="PS00379">
    <property type="entry name" value="CDP_ALCOHOL_P_TRANSF"/>
    <property type="match status" value="1"/>
</dbReference>
<feature type="transmembrane region" description="Helical" evidence="3">
    <location>
        <begin position="217"/>
        <end position="234"/>
    </location>
</feature>
<protein>
    <recommendedName>
        <fullName evidence="6">CDP-alcohol phosphatidyltransferase</fullName>
    </recommendedName>
</protein>
<dbReference type="EMBL" id="JALBUF010000002">
    <property type="protein sequence ID" value="MCI0182701.1"/>
    <property type="molecule type" value="Genomic_DNA"/>
</dbReference>
<keyword evidence="3" id="KW-0812">Transmembrane</keyword>